<proteinExistence type="predicted"/>
<protein>
    <submittedName>
        <fullName evidence="1">Uncharacterized protein</fullName>
    </submittedName>
</protein>
<keyword evidence="2" id="KW-1185">Reference proteome</keyword>
<evidence type="ECO:0000313" key="1">
    <source>
        <dbReference type="EMBL" id="MPC37243.1"/>
    </source>
</evidence>
<evidence type="ECO:0000313" key="2">
    <source>
        <dbReference type="Proteomes" id="UP000324222"/>
    </source>
</evidence>
<organism evidence="1 2">
    <name type="scientific">Portunus trituberculatus</name>
    <name type="common">Swimming crab</name>
    <name type="synonym">Neptunus trituberculatus</name>
    <dbReference type="NCBI Taxonomy" id="210409"/>
    <lineage>
        <taxon>Eukaryota</taxon>
        <taxon>Metazoa</taxon>
        <taxon>Ecdysozoa</taxon>
        <taxon>Arthropoda</taxon>
        <taxon>Crustacea</taxon>
        <taxon>Multicrustacea</taxon>
        <taxon>Malacostraca</taxon>
        <taxon>Eumalacostraca</taxon>
        <taxon>Eucarida</taxon>
        <taxon>Decapoda</taxon>
        <taxon>Pleocyemata</taxon>
        <taxon>Brachyura</taxon>
        <taxon>Eubrachyura</taxon>
        <taxon>Portunoidea</taxon>
        <taxon>Portunidae</taxon>
        <taxon>Portuninae</taxon>
        <taxon>Portunus</taxon>
    </lineage>
</organism>
<sequence>MTWHSPNTDIPPAVLVSRFLLHSSFAHLTRLYTMWGFHGNLWAKGYLLSQSPPARKPMPRVRKPNLHSGRGQDANPCAWRLPKARMVPLHHGNLWANGSDDCGFFAITCAISLCFGSSPPFLQHH</sequence>
<reference evidence="1 2" key="1">
    <citation type="submission" date="2019-05" db="EMBL/GenBank/DDBJ databases">
        <title>Another draft genome of Portunus trituberculatus and its Hox gene families provides insights of decapod evolution.</title>
        <authorList>
            <person name="Jeong J.-H."/>
            <person name="Song I."/>
            <person name="Kim S."/>
            <person name="Choi T."/>
            <person name="Kim D."/>
            <person name="Ryu S."/>
            <person name="Kim W."/>
        </authorList>
    </citation>
    <scope>NUCLEOTIDE SEQUENCE [LARGE SCALE GENOMIC DNA]</scope>
    <source>
        <tissue evidence="1">Muscle</tissue>
    </source>
</reference>
<gene>
    <name evidence="1" type="ORF">E2C01_030717</name>
</gene>
<name>A0A5B7EWJ4_PORTR</name>
<dbReference type="EMBL" id="VSRR010003724">
    <property type="protein sequence ID" value="MPC37243.1"/>
    <property type="molecule type" value="Genomic_DNA"/>
</dbReference>
<dbReference type="AlphaFoldDB" id="A0A5B7EWJ4"/>
<dbReference type="Proteomes" id="UP000324222">
    <property type="component" value="Unassembled WGS sequence"/>
</dbReference>
<comment type="caution">
    <text evidence="1">The sequence shown here is derived from an EMBL/GenBank/DDBJ whole genome shotgun (WGS) entry which is preliminary data.</text>
</comment>
<accession>A0A5B7EWJ4</accession>